<evidence type="ECO:0000259" key="1">
    <source>
        <dbReference type="Pfam" id="PF12680"/>
    </source>
</evidence>
<evidence type="ECO:0000313" key="3">
    <source>
        <dbReference type="Proteomes" id="UP000305267"/>
    </source>
</evidence>
<dbReference type="AlphaFoldDB" id="A0A5C4LF11"/>
<dbReference type="OrthoDB" id="9808719at2"/>
<dbReference type="EMBL" id="VDDA01000011">
    <property type="protein sequence ID" value="TNC10717.1"/>
    <property type="molecule type" value="Genomic_DNA"/>
</dbReference>
<reference evidence="2 3" key="1">
    <citation type="submission" date="2019-06" db="EMBL/GenBank/DDBJ databases">
        <title>Genome of Methylobacterium sp. 17Sr1-39.</title>
        <authorList>
            <person name="Seo T."/>
        </authorList>
    </citation>
    <scope>NUCLEOTIDE SEQUENCE [LARGE SCALE GENOMIC DNA]</scope>
    <source>
        <strain evidence="2 3">17Sr1-39</strain>
    </source>
</reference>
<dbReference type="Pfam" id="PF12680">
    <property type="entry name" value="SnoaL_2"/>
    <property type="match status" value="1"/>
</dbReference>
<dbReference type="Gene3D" id="3.10.450.50">
    <property type="match status" value="1"/>
</dbReference>
<proteinExistence type="predicted"/>
<organism evidence="2 3">
    <name type="scientific">Methylobacterium terricola</name>
    <dbReference type="NCBI Taxonomy" id="2583531"/>
    <lineage>
        <taxon>Bacteria</taxon>
        <taxon>Pseudomonadati</taxon>
        <taxon>Pseudomonadota</taxon>
        <taxon>Alphaproteobacteria</taxon>
        <taxon>Hyphomicrobiales</taxon>
        <taxon>Methylobacteriaceae</taxon>
        <taxon>Methylobacterium</taxon>
    </lineage>
</organism>
<comment type="caution">
    <text evidence="2">The sequence shown here is derived from an EMBL/GenBank/DDBJ whole genome shotgun (WGS) entry which is preliminary data.</text>
</comment>
<dbReference type="RefSeq" id="WP_139037772.1">
    <property type="nucleotide sequence ID" value="NZ_VDDA01000011.1"/>
</dbReference>
<feature type="domain" description="SnoaL-like" evidence="1">
    <location>
        <begin position="9"/>
        <end position="110"/>
    </location>
</feature>
<protein>
    <submittedName>
        <fullName evidence="2">Ester cyclase</fullName>
    </submittedName>
</protein>
<dbReference type="SUPFAM" id="SSF54427">
    <property type="entry name" value="NTF2-like"/>
    <property type="match status" value="1"/>
</dbReference>
<name>A0A5C4LF11_9HYPH</name>
<dbReference type="InterPro" id="IPR037401">
    <property type="entry name" value="SnoaL-like"/>
</dbReference>
<dbReference type="Proteomes" id="UP000305267">
    <property type="component" value="Unassembled WGS sequence"/>
</dbReference>
<evidence type="ECO:0000313" key="2">
    <source>
        <dbReference type="EMBL" id="TNC10717.1"/>
    </source>
</evidence>
<keyword evidence="3" id="KW-1185">Reference proteome</keyword>
<dbReference type="InterPro" id="IPR032710">
    <property type="entry name" value="NTF2-like_dom_sf"/>
</dbReference>
<accession>A0A5C4LF11</accession>
<sequence>MRSPLETATDYLSIWNEGSAPERRRRLDAWHPEARYRDPLMGADGPAGVAEMIEAARAQFPGLAFRLAGTPDGHGPFVRFSWTLAPAAGAPVASGTDVVRLDETGRIVEVIGFLDGGQP</sequence>
<gene>
    <name evidence="2" type="ORF">FF100_21405</name>
</gene>